<dbReference type="GO" id="GO:0015279">
    <property type="term" value="F:store-operated calcium channel activity"/>
    <property type="evidence" value="ECO:0007669"/>
    <property type="project" value="TreeGrafter"/>
</dbReference>
<feature type="compositionally biased region" description="Polar residues" evidence="4">
    <location>
        <begin position="395"/>
        <end position="408"/>
    </location>
</feature>
<keyword evidence="3" id="KW-0407">Ion channel</keyword>
<protein>
    <submittedName>
        <fullName evidence="5">Transient receptor potential-gamma protein</fullName>
    </submittedName>
</protein>
<feature type="compositionally biased region" description="Polar residues" evidence="4">
    <location>
        <begin position="170"/>
        <end position="181"/>
    </location>
</feature>
<evidence type="ECO:0000256" key="4">
    <source>
        <dbReference type="SAM" id="MobiDB-lite"/>
    </source>
</evidence>
<feature type="region of interest" description="Disordered" evidence="4">
    <location>
        <begin position="314"/>
        <end position="357"/>
    </location>
</feature>
<dbReference type="InterPro" id="IPR002153">
    <property type="entry name" value="TRPC_channel"/>
</dbReference>
<reference evidence="5 6" key="1">
    <citation type="submission" date="2021-06" db="EMBL/GenBank/DDBJ databases">
        <title>Caerostris darwini draft genome.</title>
        <authorList>
            <person name="Kono N."/>
            <person name="Arakawa K."/>
        </authorList>
    </citation>
    <scope>NUCLEOTIDE SEQUENCE [LARGE SCALE GENOMIC DNA]</scope>
</reference>
<keyword evidence="6" id="KW-1185">Reference proteome</keyword>
<feature type="compositionally biased region" description="Polar residues" evidence="4">
    <location>
        <begin position="252"/>
        <end position="262"/>
    </location>
</feature>
<proteinExistence type="predicted"/>
<sequence length="454" mass="49485">MRNLVRRYVTKEQRNADNQGVTEDDVNEIKQDISAFRFELIEIMKNSGFNTASANDQMQGGLAKGTGGKKGRQKERRLMKGFDIGVVKQPLSKANQKSDIEASTKSPRTRWLKLANLANGKKQVKRPQGAWPYSERNSRSSKGKNTDSLRSRSMESISSEVTSEAEATHNDTTSSESSISLGASTNGAHNIGSAEGVTILISDDELMRCDRGTNTDTPALKWSKLTSKLGMLTLPSRFRNAFHDTTPDKPGISSQVDHPQQTRMHHGEVVKKVKARRTVSAPPPTANPKHHQLVMRSQVNAPYASIPSVSVSVQNSGSALNPLSRNIDSVEETPPTGNSSLNSPSSPKTPKLRLQERYPVPTVHIEEEVVVERTAIMVGTSRRESVTTPKDSDASHSTTPDNITTAIITNPPPNESVAASQPVSPHKPSNGTLGLISTVYGIEPVNKEMRTGWI</sequence>
<dbReference type="Proteomes" id="UP001054837">
    <property type="component" value="Unassembled WGS sequence"/>
</dbReference>
<name>A0AAV4MCB1_9ARAC</name>
<feature type="compositionally biased region" description="Basic and acidic residues" evidence="4">
    <location>
        <begin position="381"/>
        <end position="394"/>
    </location>
</feature>
<evidence type="ECO:0000256" key="2">
    <source>
        <dbReference type="ARBA" id="ARBA00023065"/>
    </source>
</evidence>
<dbReference type="AlphaFoldDB" id="A0AAV4MCB1"/>
<dbReference type="GO" id="GO:0070679">
    <property type="term" value="F:inositol 1,4,5 trisphosphate binding"/>
    <property type="evidence" value="ECO:0007669"/>
    <property type="project" value="TreeGrafter"/>
</dbReference>
<dbReference type="PANTHER" id="PTHR10117">
    <property type="entry name" value="TRANSIENT RECEPTOR POTENTIAL CHANNEL"/>
    <property type="match status" value="1"/>
</dbReference>
<dbReference type="GO" id="GO:0034703">
    <property type="term" value="C:cation channel complex"/>
    <property type="evidence" value="ECO:0007669"/>
    <property type="project" value="TreeGrafter"/>
</dbReference>
<evidence type="ECO:0000313" key="5">
    <source>
        <dbReference type="EMBL" id="GIX68444.1"/>
    </source>
</evidence>
<dbReference type="GO" id="GO:0005886">
    <property type="term" value="C:plasma membrane"/>
    <property type="evidence" value="ECO:0007669"/>
    <property type="project" value="TreeGrafter"/>
</dbReference>
<gene>
    <name evidence="5" type="primary">Trpgamma_8</name>
    <name evidence="5" type="ORF">CDAR_500321</name>
</gene>
<feature type="compositionally biased region" description="Low complexity" evidence="4">
    <location>
        <begin position="154"/>
        <end position="164"/>
    </location>
</feature>
<organism evidence="5 6">
    <name type="scientific">Caerostris darwini</name>
    <dbReference type="NCBI Taxonomy" id="1538125"/>
    <lineage>
        <taxon>Eukaryota</taxon>
        <taxon>Metazoa</taxon>
        <taxon>Ecdysozoa</taxon>
        <taxon>Arthropoda</taxon>
        <taxon>Chelicerata</taxon>
        <taxon>Arachnida</taxon>
        <taxon>Araneae</taxon>
        <taxon>Araneomorphae</taxon>
        <taxon>Entelegynae</taxon>
        <taxon>Araneoidea</taxon>
        <taxon>Araneidae</taxon>
        <taxon>Caerostris</taxon>
    </lineage>
</organism>
<keyword evidence="2" id="KW-0406">Ion transport</keyword>
<feature type="region of interest" description="Disordered" evidence="4">
    <location>
        <begin position="381"/>
        <end position="430"/>
    </location>
</feature>
<keyword evidence="5" id="KW-0675">Receptor</keyword>
<evidence type="ECO:0000313" key="6">
    <source>
        <dbReference type="Proteomes" id="UP001054837"/>
    </source>
</evidence>
<feature type="region of interest" description="Disordered" evidence="4">
    <location>
        <begin position="1"/>
        <end position="23"/>
    </location>
</feature>
<dbReference type="CDD" id="cd23650">
    <property type="entry name" value="TRP_CaM_bind1"/>
    <property type="match status" value="1"/>
</dbReference>
<evidence type="ECO:0000256" key="3">
    <source>
        <dbReference type="ARBA" id="ARBA00023303"/>
    </source>
</evidence>
<feature type="region of interest" description="Disordered" evidence="4">
    <location>
        <begin position="115"/>
        <end position="181"/>
    </location>
</feature>
<comment type="caution">
    <text evidence="5">The sequence shown here is derived from an EMBL/GenBank/DDBJ whole genome shotgun (WGS) entry which is preliminary data.</text>
</comment>
<feature type="region of interest" description="Disordered" evidence="4">
    <location>
        <begin position="246"/>
        <end position="268"/>
    </location>
</feature>
<dbReference type="PANTHER" id="PTHR10117:SF54">
    <property type="entry name" value="TRANSIENT RECEPTOR POTENTIAL-GAMMA PROTEIN"/>
    <property type="match status" value="1"/>
</dbReference>
<feature type="compositionally biased region" description="Basic and acidic residues" evidence="4">
    <location>
        <begin position="144"/>
        <end position="153"/>
    </location>
</feature>
<feature type="region of interest" description="Disordered" evidence="4">
    <location>
        <begin position="55"/>
        <end position="74"/>
    </location>
</feature>
<keyword evidence="1" id="KW-0813">Transport</keyword>
<accession>A0AAV4MCB1</accession>
<dbReference type="GO" id="GO:0051480">
    <property type="term" value="P:regulation of cytosolic calcium ion concentration"/>
    <property type="evidence" value="ECO:0007669"/>
    <property type="project" value="TreeGrafter"/>
</dbReference>
<feature type="compositionally biased region" description="Polar residues" evidence="4">
    <location>
        <begin position="335"/>
        <end position="348"/>
    </location>
</feature>
<feature type="compositionally biased region" description="Polar residues" evidence="4">
    <location>
        <begin position="417"/>
        <end position="430"/>
    </location>
</feature>
<dbReference type="EMBL" id="BPLQ01000179">
    <property type="protein sequence ID" value="GIX68444.1"/>
    <property type="molecule type" value="Genomic_DNA"/>
</dbReference>
<evidence type="ECO:0000256" key="1">
    <source>
        <dbReference type="ARBA" id="ARBA00022448"/>
    </source>
</evidence>
<feature type="compositionally biased region" description="Polar residues" evidence="4">
    <location>
        <begin position="314"/>
        <end position="327"/>
    </location>
</feature>